<dbReference type="AlphaFoldDB" id="A0A6C0ETD0"/>
<protein>
    <submittedName>
        <fullName evidence="1">Uncharacterized protein</fullName>
    </submittedName>
</protein>
<dbReference type="EMBL" id="MN738925">
    <property type="protein sequence ID" value="QHT31773.1"/>
    <property type="molecule type" value="Genomic_DNA"/>
</dbReference>
<evidence type="ECO:0000313" key="1">
    <source>
        <dbReference type="EMBL" id="QHT31773.1"/>
    </source>
</evidence>
<accession>A0A6C0ETD0</accession>
<proteinExistence type="predicted"/>
<organism evidence="1">
    <name type="scientific">viral metagenome</name>
    <dbReference type="NCBI Taxonomy" id="1070528"/>
    <lineage>
        <taxon>unclassified sequences</taxon>
        <taxon>metagenomes</taxon>
        <taxon>organismal metagenomes</taxon>
    </lineage>
</organism>
<name>A0A6C0ETD0_9ZZZZ</name>
<reference evidence="1" key="1">
    <citation type="journal article" date="2020" name="Nature">
        <title>Giant virus diversity and host interactions through global metagenomics.</title>
        <authorList>
            <person name="Schulz F."/>
            <person name="Roux S."/>
            <person name="Paez-Espino D."/>
            <person name="Jungbluth S."/>
            <person name="Walsh D.A."/>
            <person name="Denef V.J."/>
            <person name="McMahon K.D."/>
            <person name="Konstantinidis K.T."/>
            <person name="Eloe-Fadrosh E.A."/>
            <person name="Kyrpides N.C."/>
            <person name="Woyke T."/>
        </authorList>
    </citation>
    <scope>NUCLEOTIDE SEQUENCE</scope>
    <source>
        <strain evidence="1">GVMAG-M-3300009155-48</strain>
    </source>
</reference>
<sequence>MKYNSMYILAAVIIGLFVVLSLVMGTCNVQPYSSDSLFKHEYPYEGFEYMNQEMQNNEKKVEGFEGLMPAPFAENKMLDPFFKAETKPECQGSGLTKGNGSLCLTPELELLLKTRGKNATGGESQIGN</sequence>